<dbReference type="PANTHER" id="PTHR30193:SF37">
    <property type="entry name" value="INNER MEMBRANE ABC TRANSPORTER PERMEASE PROTEIN YCJO"/>
    <property type="match status" value="1"/>
</dbReference>
<keyword evidence="4 7" id="KW-0812">Transmembrane</keyword>
<dbReference type="Gene3D" id="1.10.3720.10">
    <property type="entry name" value="MetI-like"/>
    <property type="match status" value="1"/>
</dbReference>
<dbReference type="PROSITE" id="PS50928">
    <property type="entry name" value="ABC_TM1"/>
    <property type="match status" value="1"/>
</dbReference>
<dbReference type="CDD" id="cd06261">
    <property type="entry name" value="TM_PBP2"/>
    <property type="match status" value="1"/>
</dbReference>
<name>A0A1E3AVK1_9FIRM</name>
<evidence type="ECO:0000256" key="4">
    <source>
        <dbReference type="ARBA" id="ARBA00022692"/>
    </source>
</evidence>
<accession>A0A1E3AVK1</accession>
<evidence type="ECO:0000256" key="7">
    <source>
        <dbReference type="RuleBase" id="RU363032"/>
    </source>
</evidence>
<gene>
    <name evidence="9" type="primary">lacF_1</name>
    <name evidence="9" type="ORF">BEH84_00430</name>
</gene>
<feature type="domain" description="ABC transmembrane type-1" evidence="8">
    <location>
        <begin position="66"/>
        <end position="281"/>
    </location>
</feature>
<feature type="transmembrane region" description="Helical" evidence="7">
    <location>
        <begin position="260"/>
        <end position="280"/>
    </location>
</feature>
<comment type="subcellular location">
    <subcellularLocation>
        <location evidence="1 7">Cell membrane</location>
        <topology evidence="1 7">Multi-pass membrane protein</topology>
    </subcellularLocation>
</comment>
<dbReference type="SUPFAM" id="SSF161098">
    <property type="entry name" value="MetI-like"/>
    <property type="match status" value="1"/>
</dbReference>
<evidence type="ECO:0000256" key="5">
    <source>
        <dbReference type="ARBA" id="ARBA00022989"/>
    </source>
</evidence>
<feature type="transmembrane region" description="Helical" evidence="7">
    <location>
        <begin position="70"/>
        <end position="91"/>
    </location>
</feature>
<dbReference type="InterPro" id="IPR035906">
    <property type="entry name" value="MetI-like_sf"/>
</dbReference>
<evidence type="ECO:0000256" key="3">
    <source>
        <dbReference type="ARBA" id="ARBA00022475"/>
    </source>
</evidence>
<dbReference type="Pfam" id="PF00528">
    <property type="entry name" value="BPD_transp_1"/>
    <property type="match status" value="1"/>
</dbReference>
<sequence length="287" mass="31763">MKKKTWGIHTFMAIPAFLLFAVFFLYPLGRGLQMSLTNWDGIGKAEFIGLGNFRSFFTDKRAMGDIRNTLLFALGSAPLLNIVGLGYALLMNGRFRGKSLARMFIYMPAIISPLIMGYIWYLLLQPGRGFLFHLLDKMGKGAWFGNWLGSFGSAMLVLILVNVWQYAGMTMVIYLAGLQSIPTELYEAGKMDGASGISAFRYITIPLLGPSIRINVITNIIGSLSVFDIVMSLTGGGPGYQTETLSIYIMRMCYGSKTGYSTAVAVIMFFIILIPVLAALRLTREKE</sequence>
<dbReference type="GeneID" id="93299015"/>
<evidence type="ECO:0000259" key="8">
    <source>
        <dbReference type="PROSITE" id="PS50928"/>
    </source>
</evidence>
<dbReference type="GO" id="GO:0055085">
    <property type="term" value="P:transmembrane transport"/>
    <property type="evidence" value="ECO:0007669"/>
    <property type="project" value="InterPro"/>
</dbReference>
<feature type="transmembrane region" description="Helical" evidence="7">
    <location>
        <begin position="7"/>
        <end position="26"/>
    </location>
</feature>
<protein>
    <submittedName>
        <fullName evidence="9">Lactose transport system permease protein LacF</fullName>
    </submittedName>
</protein>
<comment type="similarity">
    <text evidence="7">Belongs to the binding-protein-dependent transport system permease family.</text>
</comment>
<feature type="transmembrane region" description="Helical" evidence="7">
    <location>
        <begin position="216"/>
        <end position="240"/>
    </location>
</feature>
<keyword evidence="3" id="KW-1003">Cell membrane</keyword>
<dbReference type="PATRIC" id="fig|1432052.3.peg.460"/>
<dbReference type="InterPro" id="IPR051393">
    <property type="entry name" value="ABC_transporter_permease"/>
</dbReference>
<proteinExistence type="inferred from homology"/>
<dbReference type="Proteomes" id="UP000095003">
    <property type="component" value="Unassembled WGS sequence"/>
</dbReference>
<evidence type="ECO:0000256" key="6">
    <source>
        <dbReference type="ARBA" id="ARBA00023136"/>
    </source>
</evidence>
<feature type="transmembrane region" description="Helical" evidence="7">
    <location>
        <begin position="143"/>
        <end position="164"/>
    </location>
</feature>
<organism evidence="9 10">
    <name type="scientific">Eisenbergiella tayi</name>
    <dbReference type="NCBI Taxonomy" id="1432052"/>
    <lineage>
        <taxon>Bacteria</taxon>
        <taxon>Bacillati</taxon>
        <taxon>Bacillota</taxon>
        <taxon>Clostridia</taxon>
        <taxon>Lachnospirales</taxon>
        <taxon>Lachnospiraceae</taxon>
        <taxon>Eisenbergiella</taxon>
    </lineage>
</organism>
<keyword evidence="6 7" id="KW-0472">Membrane</keyword>
<keyword evidence="2 7" id="KW-0813">Transport</keyword>
<evidence type="ECO:0000256" key="1">
    <source>
        <dbReference type="ARBA" id="ARBA00004651"/>
    </source>
</evidence>
<evidence type="ECO:0000313" key="9">
    <source>
        <dbReference type="EMBL" id="ODM12715.1"/>
    </source>
</evidence>
<dbReference type="AlphaFoldDB" id="A0A1E3AVK1"/>
<dbReference type="EMBL" id="MCGI01000001">
    <property type="protein sequence ID" value="ODM12715.1"/>
    <property type="molecule type" value="Genomic_DNA"/>
</dbReference>
<feature type="transmembrane region" description="Helical" evidence="7">
    <location>
        <begin position="103"/>
        <end position="123"/>
    </location>
</feature>
<dbReference type="InterPro" id="IPR000515">
    <property type="entry name" value="MetI-like"/>
</dbReference>
<evidence type="ECO:0000313" key="10">
    <source>
        <dbReference type="Proteomes" id="UP000095003"/>
    </source>
</evidence>
<keyword evidence="5 7" id="KW-1133">Transmembrane helix</keyword>
<comment type="caution">
    <text evidence="9">The sequence shown here is derived from an EMBL/GenBank/DDBJ whole genome shotgun (WGS) entry which is preliminary data.</text>
</comment>
<dbReference type="RefSeq" id="WP_044964509.1">
    <property type="nucleotide sequence ID" value="NZ_BAABXS010000003.1"/>
</dbReference>
<dbReference type="GO" id="GO:0005886">
    <property type="term" value="C:plasma membrane"/>
    <property type="evidence" value="ECO:0007669"/>
    <property type="project" value="UniProtKB-SubCell"/>
</dbReference>
<reference evidence="9 10" key="1">
    <citation type="submission" date="2016-07" db="EMBL/GenBank/DDBJ databases">
        <title>Characterization of isolates of Eisenbergiella tayi derived from blood cultures, using whole genome sequencing.</title>
        <authorList>
            <person name="Burdz T."/>
            <person name="Wiebe D."/>
            <person name="Huynh C."/>
            <person name="Bernard K."/>
        </authorList>
    </citation>
    <scope>NUCLEOTIDE SEQUENCE [LARGE SCALE GENOMIC DNA]</scope>
    <source>
        <strain evidence="9 10">NML 120489</strain>
    </source>
</reference>
<evidence type="ECO:0000256" key="2">
    <source>
        <dbReference type="ARBA" id="ARBA00022448"/>
    </source>
</evidence>
<dbReference type="PANTHER" id="PTHR30193">
    <property type="entry name" value="ABC TRANSPORTER PERMEASE PROTEIN"/>
    <property type="match status" value="1"/>
</dbReference>